<dbReference type="Proteomes" id="UP001589793">
    <property type="component" value="Unassembled WGS sequence"/>
</dbReference>
<dbReference type="PANTHER" id="PTHR30157">
    <property type="entry name" value="FERRIC REDUCTASE, NADPH-DEPENDENT"/>
    <property type="match status" value="1"/>
</dbReference>
<accession>A0ABV6R6I4</accession>
<protein>
    <submittedName>
        <fullName evidence="2">Siderophore-interacting protein</fullName>
    </submittedName>
</protein>
<dbReference type="InterPro" id="IPR039374">
    <property type="entry name" value="SIP_fam"/>
</dbReference>
<dbReference type="RefSeq" id="WP_376977480.1">
    <property type="nucleotide sequence ID" value="NZ_JBHLSV010000001.1"/>
</dbReference>
<dbReference type="CDD" id="cd06193">
    <property type="entry name" value="siderophore_interacting"/>
    <property type="match status" value="1"/>
</dbReference>
<keyword evidence="3" id="KW-1185">Reference proteome</keyword>
<dbReference type="Gene3D" id="2.40.30.10">
    <property type="entry name" value="Translation factors"/>
    <property type="match status" value="1"/>
</dbReference>
<evidence type="ECO:0000313" key="3">
    <source>
        <dbReference type="Proteomes" id="UP001589793"/>
    </source>
</evidence>
<dbReference type="Pfam" id="PF08100">
    <property type="entry name" value="Dimerisation"/>
    <property type="match status" value="1"/>
</dbReference>
<dbReference type="InterPro" id="IPR039261">
    <property type="entry name" value="FNR_nucleotide-bd"/>
</dbReference>
<sequence length="606" mass="64072">MSQHELRVHPLVLRTLEVVSAHDVTPRMRRVRLTGAELSGFRRDGLDLSPFAAPGFDDHVKLIFAPDGDLDAVVPRQLADGIEWTDAPQRQCRDYTPRAMDLDAGWIELDFVLHGDGPAAGWARSARTGDRLAMVGPKSSMLLPEETTGILLIGDETALPAIGRFLDERPLPVPAHALVVLEDPAGRQELALGAADSLWYAQQDPADGDALLAAVRSRVESLGGLEILGERPFVWAAGESRALLPLRRWATRENGIPRAQLGITGYWTAGAEEDPVEGARGGGAVPTSPAAWFAVRAALELGLLDALRERSASTADLADAIGTAAPQIAVLLAALQEQGLLTAATPSGHGADSLWQLTAQARDLVDDEHAREDFEGLDAARLLALVELPQALRSGEAAWRLRHGRSFAASVAENPPWREETQEGSGSLVYLQHGLLRALDALPALGSSAARVALVGPGARTVADLIARREGADGAEMAALLLPDEEPDPPDSVDAAVSVLQVHMLEDDEAVAHLTALGDLASEALVITAARPDALGGGAAVRSLLTLAETGAAPRDAAALTALARRAGWGEVRVRELGWGVCAVHLMPRERTRPAADPAADALWSA</sequence>
<dbReference type="InterPro" id="IPR036390">
    <property type="entry name" value="WH_DNA-bd_sf"/>
</dbReference>
<dbReference type="InterPro" id="IPR036388">
    <property type="entry name" value="WH-like_DNA-bd_sf"/>
</dbReference>
<reference evidence="2 3" key="1">
    <citation type="submission" date="2024-09" db="EMBL/GenBank/DDBJ databases">
        <authorList>
            <person name="Sun Q."/>
            <person name="Mori K."/>
        </authorList>
    </citation>
    <scope>NUCLEOTIDE SEQUENCE [LARGE SCALE GENOMIC DNA]</scope>
    <source>
        <strain evidence="2 3">CICC 10874</strain>
    </source>
</reference>
<dbReference type="SUPFAM" id="SSF63380">
    <property type="entry name" value="Riboflavin synthase domain-like"/>
    <property type="match status" value="1"/>
</dbReference>
<gene>
    <name evidence="2" type="ORF">ACFFF6_01300</name>
</gene>
<dbReference type="PROSITE" id="PS51384">
    <property type="entry name" value="FAD_FR"/>
    <property type="match status" value="1"/>
</dbReference>
<dbReference type="InterPro" id="IPR029063">
    <property type="entry name" value="SAM-dependent_MTases_sf"/>
</dbReference>
<dbReference type="Gene3D" id="3.40.50.80">
    <property type="entry name" value="Nucleotide-binding domain of ferredoxin-NADP reductase (FNR) module"/>
    <property type="match status" value="1"/>
</dbReference>
<dbReference type="InterPro" id="IPR017938">
    <property type="entry name" value="Riboflavin_synthase-like_b-brl"/>
</dbReference>
<dbReference type="Pfam" id="PF04954">
    <property type="entry name" value="SIP"/>
    <property type="match status" value="1"/>
</dbReference>
<dbReference type="Gene3D" id="1.10.10.10">
    <property type="entry name" value="Winged helix-like DNA-binding domain superfamily/Winged helix DNA-binding domain"/>
    <property type="match status" value="1"/>
</dbReference>
<dbReference type="InterPro" id="IPR012967">
    <property type="entry name" value="COMT_dimerisation"/>
</dbReference>
<dbReference type="Gene3D" id="3.40.50.150">
    <property type="entry name" value="Vaccinia Virus protein VP39"/>
    <property type="match status" value="1"/>
</dbReference>
<dbReference type="InterPro" id="IPR013113">
    <property type="entry name" value="SIP_FAD-bd"/>
</dbReference>
<evidence type="ECO:0000313" key="2">
    <source>
        <dbReference type="EMBL" id="MFC0672585.1"/>
    </source>
</evidence>
<feature type="domain" description="FAD-binding FR-type" evidence="1">
    <location>
        <begin position="11"/>
        <end position="144"/>
    </location>
</feature>
<dbReference type="SUPFAM" id="SSF46785">
    <property type="entry name" value="Winged helix' DNA-binding domain"/>
    <property type="match status" value="1"/>
</dbReference>
<dbReference type="InterPro" id="IPR007037">
    <property type="entry name" value="SIP_rossman_dom"/>
</dbReference>
<name>A0ABV6R6I4_9MICO</name>
<proteinExistence type="predicted"/>
<dbReference type="PANTHER" id="PTHR30157:SF0">
    <property type="entry name" value="NADPH-DEPENDENT FERRIC-CHELATE REDUCTASE"/>
    <property type="match status" value="1"/>
</dbReference>
<organism evidence="2 3">
    <name type="scientific">Brachybacterium hainanense</name>
    <dbReference type="NCBI Taxonomy" id="1541174"/>
    <lineage>
        <taxon>Bacteria</taxon>
        <taxon>Bacillati</taxon>
        <taxon>Actinomycetota</taxon>
        <taxon>Actinomycetes</taxon>
        <taxon>Micrococcales</taxon>
        <taxon>Dermabacteraceae</taxon>
        <taxon>Brachybacterium</taxon>
    </lineage>
</organism>
<evidence type="ECO:0000259" key="1">
    <source>
        <dbReference type="PROSITE" id="PS51384"/>
    </source>
</evidence>
<dbReference type="InterPro" id="IPR017927">
    <property type="entry name" value="FAD-bd_FR_type"/>
</dbReference>
<dbReference type="Pfam" id="PF08021">
    <property type="entry name" value="FAD_binding_9"/>
    <property type="match status" value="1"/>
</dbReference>
<dbReference type="EMBL" id="JBHLSV010000001">
    <property type="protein sequence ID" value="MFC0672585.1"/>
    <property type="molecule type" value="Genomic_DNA"/>
</dbReference>
<comment type="caution">
    <text evidence="2">The sequence shown here is derived from an EMBL/GenBank/DDBJ whole genome shotgun (WGS) entry which is preliminary data.</text>
</comment>